<proteinExistence type="predicted"/>
<dbReference type="Proteomes" id="UP000634004">
    <property type="component" value="Unassembled WGS sequence"/>
</dbReference>
<keyword evidence="2" id="KW-1185">Reference proteome</keyword>
<protein>
    <submittedName>
        <fullName evidence="1">Uncharacterized protein</fullName>
    </submittedName>
</protein>
<evidence type="ECO:0000313" key="1">
    <source>
        <dbReference type="EMBL" id="GHB01908.1"/>
    </source>
</evidence>
<dbReference type="RefSeq" id="WP_189499207.1">
    <property type="nucleotide sequence ID" value="NZ_BMZH01000013.1"/>
</dbReference>
<dbReference type="EMBL" id="BMZH01000013">
    <property type="protein sequence ID" value="GHB01908.1"/>
    <property type="molecule type" value="Genomic_DNA"/>
</dbReference>
<dbReference type="AlphaFoldDB" id="A0A8J3CU44"/>
<accession>A0A8J3CU44</accession>
<organism evidence="1 2">
    <name type="scientific">Algimonas arctica</name>
    <dbReference type="NCBI Taxonomy" id="1479486"/>
    <lineage>
        <taxon>Bacteria</taxon>
        <taxon>Pseudomonadati</taxon>
        <taxon>Pseudomonadota</taxon>
        <taxon>Alphaproteobacteria</taxon>
        <taxon>Maricaulales</taxon>
        <taxon>Robiginitomaculaceae</taxon>
        <taxon>Algimonas</taxon>
    </lineage>
</organism>
<reference evidence="1" key="1">
    <citation type="journal article" date="2014" name="Int. J. Syst. Evol. Microbiol.">
        <title>Complete genome sequence of Corynebacterium casei LMG S-19264T (=DSM 44701T), isolated from a smear-ripened cheese.</title>
        <authorList>
            <consortium name="US DOE Joint Genome Institute (JGI-PGF)"/>
            <person name="Walter F."/>
            <person name="Albersmeier A."/>
            <person name="Kalinowski J."/>
            <person name="Ruckert C."/>
        </authorList>
    </citation>
    <scope>NUCLEOTIDE SEQUENCE</scope>
    <source>
        <strain evidence="1">KCTC 32513</strain>
    </source>
</reference>
<sequence length="350" mass="37913">MKFIRIFIGLFTLIMMGFVLSATYAQSAGAEVSVQRPNTDIAVIHFRGGRLVQSTEQYGRWFEKRNNGVINYEFFETASTAQSIELTGPNGQVKLFVDLTNKIIKGQWPGQAPKPIYTITKIEQMVFIQTPGTQPPVVQPPVVAPPVAHPPVVTPPVVNPSAPLPKDLMSATYVGGQFMQVSDVVWEQNTENGEAFHLQVVGYDEHSLYLYDASRHTFVTLEPRAKRSRIAVGGDYLRPFQTLTTVSAEPHTPIPPVPNGTLSQADKLACVQRGGYVERAGMLGAERCTTPFSDGGLVCTDSNQCQGQCRGDLSSEMGASVSGVCQANDNPFGCFSEVVNGQAGPGLCVD</sequence>
<name>A0A8J3CU44_9PROT</name>
<evidence type="ECO:0000313" key="2">
    <source>
        <dbReference type="Proteomes" id="UP000634004"/>
    </source>
</evidence>
<reference evidence="1" key="2">
    <citation type="submission" date="2020-09" db="EMBL/GenBank/DDBJ databases">
        <authorList>
            <person name="Sun Q."/>
            <person name="Kim S."/>
        </authorList>
    </citation>
    <scope>NUCLEOTIDE SEQUENCE</scope>
    <source>
        <strain evidence="1">KCTC 32513</strain>
    </source>
</reference>
<gene>
    <name evidence="1" type="ORF">GCM10009069_25860</name>
</gene>
<comment type="caution">
    <text evidence="1">The sequence shown here is derived from an EMBL/GenBank/DDBJ whole genome shotgun (WGS) entry which is preliminary data.</text>
</comment>